<evidence type="ECO:0000313" key="4">
    <source>
        <dbReference type="EMBL" id="PCJ39304.1"/>
    </source>
</evidence>
<dbReference type="Proteomes" id="UP000228987">
    <property type="component" value="Unassembled WGS sequence"/>
</dbReference>
<evidence type="ECO:0000256" key="1">
    <source>
        <dbReference type="SAM" id="MobiDB-lite"/>
    </source>
</evidence>
<dbReference type="Gene3D" id="3.10.450.50">
    <property type="match status" value="1"/>
</dbReference>
<evidence type="ECO:0000256" key="2">
    <source>
        <dbReference type="SAM" id="SignalP"/>
    </source>
</evidence>
<dbReference type="InterPro" id="IPR032710">
    <property type="entry name" value="NTF2-like_dom_sf"/>
</dbReference>
<dbReference type="InterPro" id="IPR027843">
    <property type="entry name" value="DUF4440"/>
</dbReference>
<organism evidence="4 5">
    <name type="scientific">SAR86 cluster bacterium</name>
    <dbReference type="NCBI Taxonomy" id="2030880"/>
    <lineage>
        <taxon>Bacteria</taxon>
        <taxon>Pseudomonadati</taxon>
        <taxon>Pseudomonadota</taxon>
        <taxon>Gammaproteobacteria</taxon>
        <taxon>SAR86 cluster</taxon>
    </lineage>
</organism>
<feature type="chain" id="PRO_5012043007" evidence="2">
    <location>
        <begin position="22"/>
        <end position="151"/>
    </location>
</feature>
<comment type="caution">
    <text evidence="4">The sequence shown here is derived from an EMBL/GenBank/DDBJ whole genome shotgun (WGS) entry which is preliminary data.</text>
</comment>
<dbReference type="SUPFAM" id="SSF54427">
    <property type="entry name" value="NTF2-like"/>
    <property type="match status" value="1"/>
</dbReference>
<feature type="domain" description="DUF4440" evidence="3">
    <location>
        <begin position="34"/>
        <end position="141"/>
    </location>
</feature>
<feature type="region of interest" description="Disordered" evidence="1">
    <location>
        <begin position="68"/>
        <end position="87"/>
    </location>
</feature>
<feature type="signal peptide" evidence="2">
    <location>
        <begin position="1"/>
        <end position="21"/>
    </location>
</feature>
<dbReference type="NCBIfam" id="TIGR02246">
    <property type="entry name" value="SgcJ/EcaC family oxidoreductase"/>
    <property type="match status" value="1"/>
</dbReference>
<proteinExistence type="predicted"/>
<name>A0A2A5C605_9GAMM</name>
<keyword evidence="2" id="KW-0732">Signal</keyword>
<reference evidence="5" key="1">
    <citation type="submission" date="2017-08" db="EMBL/GenBank/DDBJ databases">
        <title>A dynamic microbial community with high functional redundancy inhabits the cold, oxic subseafloor aquifer.</title>
        <authorList>
            <person name="Tully B.J."/>
            <person name="Wheat C.G."/>
            <person name="Glazer B.T."/>
            <person name="Huber J.A."/>
        </authorList>
    </citation>
    <scope>NUCLEOTIDE SEQUENCE [LARGE SCALE GENOMIC DNA]</scope>
</reference>
<dbReference type="InterPro" id="IPR011944">
    <property type="entry name" value="Steroid_delta5-4_isomerase"/>
</dbReference>
<dbReference type="EMBL" id="NVWI01000016">
    <property type="protein sequence ID" value="PCJ39304.1"/>
    <property type="molecule type" value="Genomic_DNA"/>
</dbReference>
<dbReference type="Pfam" id="PF14534">
    <property type="entry name" value="DUF4440"/>
    <property type="match status" value="1"/>
</dbReference>
<accession>A0A2A5C605</accession>
<sequence>MRTTLLFLVLLSNLLASIAFSQNATNLSTQETAITQLIAQYLATRAQNDEQGLLALLTEDIDQLTTTGNLRSGRDEVGSGSLATSRNNSGLRSISVETIRFIRPDVAIVNGPYDIVGRNDGPDRHYLTSIVVVMEGEQWKISAIRNMQPRQ</sequence>
<dbReference type="AlphaFoldDB" id="A0A2A5C605"/>
<evidence type="ECO:0000259" key="3">
    <source>
        <dbReference type="Pfam" id="PF14534"/>
    </source>
</evidence>
<protein>
    <submittedName>
        <fullName evidence="4">DUF4440 domain-containing protein</fullName>
    </submittedName>
</protein>
<evidence type="ECO:0000313" key="5">
    <source>
        <dbReference type="Proteomes" id="UP000228987"/>
    </source>
</evidence>
<gene>
    <name evidence="4" type="ORF">COA71_14390</name>
</gene>